<dbReference type="GO" id="GO:0005829">
    <property type="term" value="C:cytosol"/>
    <property type="evidence" value="ECO:0007669"/>
    <property type="project" value="TreeGrafter"/>
</dbReference>
<dbReference type="InterPro" id="IPR020103">
    <property type="entry name" value="PsdUridine_synth_cat_dom_sf"/>
</dbReference>
<evidence type="ECO:0000256" key="1">
    <source>
        <dbReference type="ARBA" id="ARBA00007953"/>
    </source>
</evidence>
<keyword evidence="2 4" id="KW-0819">tRNA processing</keyword>
<dbReference type="InterPro" id="IPR001656">
    <property type="entry name" value="PsdUridine_synth_TruD"/>
</dbReference>
<dbReference type="AlphaFoldDB" id="A0A2A5CA88"/>
<dbReference type="EC" id="5.4.99.27" evidence="4"/>
<protein>
    <recommendedName>
        <fullName evidence="4">tRNA pseudouridine synthase D</fullName>
        <ecNumber evidence="4">5.4.99.27</ecNumber>
    </recommendedName>
    <alternativeName>
        <fullName evidence="4">tRNA pseudouridine(13) synthase</fullName>
    </alternativeName>
    <alternativeName>
        <fullName evidence="4">tRNA pseudouridylate synthase D</fullName>
    </alternativeName>
    <alternativeName>
        <fullName evidence="4">tRNA-uridine isomerase D</fullName>
    </alternativeName>
</protein>
<evidence type="ECO:0000256" key="2">
    <source>
        <dbReference type="ARBA" id="ARBA00022694"/>
    </source>
</evidence>
<gene>
    <name evidence="4" type="primary">truD</name>
    <name evidence="6" type="ORF">COA71_11150</name>
</gene>
<organism evidence="6 7">
    <name type="scientific">SAR86 cluster bacterium</name>
    <dbReference type="NCBI Taxonomy" id="2030880"/>
    <lineage>
        <taxon>Bacteria</taxon>
        <taxon>Pseudomonadati</taxon>
        <taxon>Pseudomonadota</taxon>
        <taxon>Gammaproteobacteria</taxon>
        <taxon>SAR86 cluster</taxon>
    </lineage>
</organism>
<evidence type="ECO:0000256" key="3">
    <source>
        <dbReference type="ARBA" id="ARBA00023235"/>
    </source>
</evidence>
<dbReference type="InterPro" id="IPR043165">
    <property type="entry name" value="TruD_insert_sf"/>
</dbReference>
<dbReference type="EMBL" id="NVWI01000009">
    <property type="protein sequence ID" value="PCJ40408.1"/>
    <property type="molecule type" value="Genomic_DNA"/>
</dbReference>
<keyword evidence="3 4" id="KW-0413">Isomerase</keyword>
<comment type="similarity">
    <text evidence="1 4">Belongs to the pseudouridine synthase TruD family.</text>
</comment>
<proteinExistence type="inferred from homology"/>
<sequence>MRGLAYAYSEPSITASYKVNNEDFQVREILNFEPDGEGDHLFLLIEKNGLTTQDVQKQLMQFFKLPDRDVSYSGMKDKQALTQQWFSVKQESRDNLNTDNLNSDKMSVQGVFRNKRKLKRGSHRSNQFSIRLRDLSDKADVLIEALQAISLEGVPNYFGEQRFGRNGDNVSKARQFFSGALKIKDRYQRGIYISAARAHLFNQVLSQRVESKTWNAYVSGDRMSLDGSSASFKPESWDEILAERLKIKDIHPSGPMWGAGELLSDDLCALTEKTIVSAEKELKSGLEQAGLEQQRRPLRSMPRDLKYTVENETTILIEFTLSKGAYATSFLRELVKLRPLEFSQERQVEQFT</sequence>
<dbReference type="InterPro" id="IPR011760">
    <property type="entry name" value="PsdUridine_synth_TruD_insert"/>
</dbReference>
<dbReference type="InterPro" id="IPR050170">
    <property type="entry name" value="TruD_pseudoU_synthase"/>
</dbReference>
<evidence type="ECO:0000259" key="5">
    <source>
        <dbReference type="PROSITE" id="PS50984"/>
    </source>
</evidence>
<comment type="function">
    <text evidence="4">Responsible for synthesis of pseudouridine from uracil-13 in transfer RNAs.</text>
</comment>
<dbReference type="InterPro" id="IPR020119">
    <property type="entry name" value="PsdUridine_synth_TruD_CS"/>
</dbReference>
<dbReference type="Proteomes" id="UP000228987">
    <property type="component" value="Unassembled WGS sequence"/>
</dbReference>
<dbReference type="SUPFAM" id="SSF55120">
    <property type="entry name" value="Pseudouridine synthase"/>
    <property type="match status" value="1"/>
</dbReference>
<feature type="domain" description="TRUD" evidence="5">
    <location>
        <begin position="153"/>
        <end position="300"/>
    </location>
</feature>
<evidence type="ECO:0000313" key="6">
    <source>
        <dbReference type="EMBL" id="PCJ40408.1"/>
    </source>
</evidence>
<reference evidence="7" key="1">
    <citation type="submission" date="2017-08" db="EMBL/GenBank/DDBJ databases">
        <title>A dynamic microbial community with high functional redundancy inhabits the cold, oxic subseafloor aquifer.</title>
        <authorList>
            <person name="Tully B.J."/>
            <person name="Wheat C.G."/>
            <person name="Glazer B.T."/>
            <person name="Huber J.A."/>
        </authorList>
    </citation>
    <scope>NUCLEOTIDE SEQUENCE [LARGE SCALE GENOMIC DNA]</scope>
</reference>
<dbReference type="PROSITE" id="PS01268">
    <property type="entry name" value="UPF0024"/>
    <property type="match status" value="1"/>
</dbReference>
<comment type="catalytic activity">
    <reaction evidence="4">
        <text>uridine(13) in tRNA = pseudouridine(13) in tRNA</text>
        <dbReference type="Rhea" id="RHEA:42540"/>
        <dbReference type="Rhea" id="RHEA-COMP:10105"/>
        <dbReference type="Rhea" id="RHEA-COMP:10106"/>
        <dbReference type="ChEBI" id="CHEBI:65314"/>
        <dbReference type="ChEBI" id="CHEBI:65315"/>
        <dbReference type="EC" id="5.4.99.27"/>
    </reaction>
</comment>
<dbReference type="Pfam" id="PF01142">
    <property type="entry name" value="TruD"/>
    <property type="match status" value="2"/>
</dbReference>
<name>A0A2A5CA88_9GAMM</name>
<dbReference type="GO" id="GO:0031119">
    <property type="term" value="P:tRNA pseudouridine synthesis"/>
    <property type="evidence" value="ECO:0007669"/>
    <property type="project" value="UniProtKB-UniRule"/>
</dbReference>
<dbReference type="InterPro" id="IPR042214">
    <property type="entry name" value="TruD_catalytic"/>
</dbReference>
<dbReference type="PANTHER" id="PTHR47811:SF1">
    <property type="entry name" value="TRNA PSEUDOURIDINE SYNTHASE D"/>
    <property type="match status" value="1"/>
</dbReference>
<dbReference type="PROSITE" id="PS50984">
    <property type="entry name" value="TRUD"/>
    <property type="match status" value="1"/>
</dbReference>
<evidence type="ECO:0000313" key="7">
    <source>
        <dbReference type="Proteomes" id="UP000228987"/>
    </source>
</evidence>
<dbReference type="Gene3D" id="3.30.2350.20">
    <property type="entry name" value="TruD, catalytic domain"/>
    <property type="match status" value="1"/>
</dbReference>
<comment type="caution">
    <text evidence="6">The sequence shown here is derived from an EMBL/GenBank/DDBJ whole genome shotgun (WGS) entry which is preliminary data.</text>
</comment>
<dbReference type="GO" id="GO:0003723">
    <property type="term" value="F:RNA binding"/>
    <property type="evidence" value="ECO:0007669"/>
    <property type="project" value="InterPro"/>
</dbReference>
<dbReference type="PANTHER" id="PTHR47811">
    <property type="entry name" value="TRNA PSEUDOURIDINE SYNTHASE D"/>
    <property type="match status" value="1"/>
</dbReference>
<dbReference type="Gene3D" id="3.30.2340.10">
    <property type="entry name" value="TruD, insertion domain"/>
    <property type="match status" value="1"/>
</dbReference>
<dbReference type="GO" id="GO:0160150">
    <property type="term" value="F:tRNA pseudouridine(13) synthase activity"/>
    <property type="evidence" value="ECO:0007669"/>
    <property type="project" value="UniProtKB-EC"/>
</dbReference>
<dbReference type="HAMAP" id="MF_01082">
    <property type="entry name" value="TruD"/>
    <property type="match status" value="1"/>
</dbReference>
<accession>A0A2A5CA88</accession>
<feature type="active site" description="Nucleophile" evidence="4">
    <location>
        <position position="77"/>
    </location>
</feature>
<evidence type="ECO:0000256" key="4">
    <source>
        <dbReference type="HAMAP-Rule" id="MF_01082"/>
    </source>
</evidence>